<gene>
    <name evidence="1" type="ORF">G3A56_01550</name>
</gene>
<keyword evidence="2" id="KW-1185">Reference proteome</keyword>
<dbReference type="AlphaFoldDB" id="A0A7L5BDN3"/>
<organism evidence="1 2">
    <name type="scientific">Rhizobium oryzihabitans</name>
    <dbReference type="NCBI Taxonomy" id="2267833"/>
    <lineage>
        <taxon>Bacteria</taxon>
        <taxon>Pseudomonadati</taxon>
        <taxon>Pseudomonadota</taxon>
        <taxon>Alphaproteobacteria</taxon>
        <taxon>Hyphomicrobiales</taxon>
        <taxon>Rhizobiaceae</taxon>
        <taxon>Rhizobium/Agrobacterium group</taxon>
        <taxon>Rhizobium</taxon>
    </lineage>
</organism>
<reference evidence="1 2" key="1">
    <citation type="submission" date="2020-02" db="EMBL/GenBank/DDBJ databases">
        <title>Plant-Promoting Endophytic Bacterium Rhizobium oryzihabitans sp. nov., Isolated from the Root of Rice.</title>
        <authorList>
            <person name="zhao J."/>
            <person name="Zhang G."/>
        </authorList>
    </citation>
    <scope>NUCLEOTIDE SEQUENCE [LARGE SCALE GENOMIC DNA]</scope>
    <source>
        <strain evidence="1 2">M15</strain>
    </source>
</reference>
<evidence type="ECO:0000313" key="1">
    <source>
        <dbReference type="EMBL" id="QIB36843.1"/>
    </source>
</evidence>
<evidence type="ECO:0000313" key="2">
    <source>
        <dbReference type="Proteomes" id="UP000464865"/>
    </source>
</evidence>
<protein>
    <submittedName>
        <fullName evidence="1">Uncharacterized protein</fullName>
    </submittedName>
</protein>
<dbReference type="EMBL" id="CP048632">
    <property type="protein sequence ID" value="QIB36843.1"/>
    <property type="molecule type" value="Genomic_DNA"/>
</dbReference>
<dbReference type="RefSeq" id="WP_164056041.1">
    <property type="nucleotide sequence ID" value="NZ_CP048632.1"/>
</dbReference>
<name>A0A7L5BDN3_9HYPH</name>
<proteinExistence type="predicted"/>
<sequence length="73" mass="8184">MSRPGDPTKQPDICRNPVFTPFSDANPKGIWDTGTGRWSQCPNIKETGGGFDGERYECDVCGKAYFLDYDDMK</sequence>
<dbReference type="KEGG" id="roy:G3A56_01550"/>
<dbReference type="Proteomes" id="UP000464865">
    <property type="component" value="Chromosome M15-11"/>
</dbReference>
<accession>A0A7L5BDN3</accession>